<keyword evidence="1 2" id="KW-0732">Signal</keyword>
<dbReference type="InterPro" id="IPR052479">
    <property type="entry name" value="GPI-anchor_Adhesion_Reg"/>
</dbReference>
<feature type="chain" id="PRO_5043631537" description="Yeast cell wall synthesis Kre9/Knh1-like N-terminal domain-containing protein" evidence="2">
    <location>
        <begin position="18"/>
        <end position="195"/>
    </location>
</feature>
<organism evidence="4 5">
    <name type="scientific">Paramarasmius palmivorus</name>
    <dbReference type="NCBI Taxonomy" id="297713"/>
    <lineage>
        <taxon>Eukaryota</taxon>
        <taxon>Fungi</taxon>
        <taxon>Dikarya</taxon>
        <taxon>Basidiomycota</taxon>
        <taxon>Agaricomycotina</taxon>
        <taxon>Agaricomycetes</taxon>
        <taxon>Agaricomycetidae</taxon>
        <taxon>Agaricales</taxon>
        <taxon>Marasmiineae</taxon>
        <taxon>Marasmiaceae</taxon>
        <taxon>Paramarasmius</taxon>
    </lineage>
</organism>
<gene>
    <name evidence="4" type="ORF">VNI00_001228</name>
</gene>
<feature type="domain" description="Yeast cell wall synthesis Kre9/Knh1-like N-terminal" evidence="3">
    <location>
        <begin position="23"/>
        <end position="117"/>
    </location>
</feature>
<dbReference type="InterPro" id="IPR018466">
    <property type="entry name" value="Kre9/Knh1-like_N"/>
</dbReference>
<protein>
    <recommendedName>
        <fullName evidence="3">Yeast cell wall synthesis Kre9/Knh1-like N-terminal domain-containing protein</fullName>
    </recommendedName>
</protein>
<evidence type="ECO:0000256" key="2">
    <source>
        <dbReference type="SAM" id="SignalP"/>
    </source>
</evidence>
<feature type="signal peptide" evidence="2">
    <location>
        <begin position="1"/>
        <end position="17"/>
    </location>
</feature>
<dbReference type="Proteomes" id="UP001383192">
    <property type="component" value="Unassembled WGS sequence"/>
</dbReference>
<dbReference type="PANTHER" id="PTHR35185">
    <property type="entry name" value="SERINE/THREONINE-RICH PROTEIN ADG2-RELATED"/>
    <property type="match status" value="1"/>
</dbReference>
<dbReference type="EMBL" id="JAYKXP010000003">
    <property type="protein sequence ID" value="KAK7060463.1"/>
    <property type="molecule type" value="Genomic_DNA"/>
</dbReference>
<dbReference type="Pfam" id="PF10342">
    <property type="entry name" value="Kre9_KNH"/>
    <property type="match status" value="1"/>
</dbReference>
<evidence type="ECO:0000259" key="3">
    <source>
        <dbReference type="Pfam" id="PF10342"/>
    </source>
</evidence>
<dbReference type="AlphaFoldDB" id="A0AAW0EAM2"/>
<evidence type="ECO:0000313" key="5">
    <source>
        <dbReference type="Proteomes" id="UP001383192"/>
    </source>
</evidence>
<evidence type="ECO:0000313" key="4">
    <source>
        <dbReference type="EMBL" id="KAK7060463.1"/>
    </source>
</evidence>
<proteinExistence type="predicted"/>
<sequence length="195" mass="20588">MLYALCIHILLAASTLAYKVTYPAKGDLWSGFAGQTLQWDKVSTDQDTFAIFLTSTNREDLPRNNVLLKAIVDGNTGRATIDPPNGGWPSGKIFRVNLCKNENSPESILAQSPEFEIVSGNSVSSTPPRSSVSTISVQTHHSGAGTFTVTDTFSSIATDSVTQPNDGPLNTATSSSPQMAVILAMLVGTLGALLA</sequence>
<evidence type="ECO:0000256" key="1">
    <source>
        <dbReference type="ARBA" id="ARBA00022729"/>
    </source>
</evidence>
<dbReference type="PANTHER" id="PTHR35185:SF1">
    <property type="entry name" value="UPF0619 GPI-ANCHORED MEMBRANE PROTEIN C1322.10"/>
    <property type="match status" value="1"/>
</dbReference>
<keyword evidence="5" id="KW-1185">Reference proteome</keyword>
<comment type="caution">
    <text evidence="4">The sequence shown here is derived from an EMBL/GenBank/DDBJ whole genome shotgun (WGS) entry which is preliminary data.</text>
</comment>
<name>A0AAW0EAM2_9AGAR</name>
<accession>A0AAW0EAM2</accession>
<reference evidence="4 5" key="1">
    <citation type="submission" date="2024-01" db="EMBL/GenBank/DDBJ databases">
        <title>A draft genome for a cacao thread blight-causing isolate of Paramarasmius palmivorus.</title>
        <authorList>
            <person name="Baruah I.K."/>
            <person name="Bukari Y."/>
            <person name="Amoako-Attah I."/>
            <person name="Meinhardt L.W."/>
            <person name="Bailey B.A."/>
            <person name="Cohen S.P."/>
        </authorList>
    </citation>
    <scope>NUCLEOTIDE SEQUENCE [LARGE SCALE GENOMIC DNA]</scope>
    <source>
        <strain evidence="4 5">GH-12</strain>
    </source>
</reference>